<accession>A0A2H0UPT2</accession>
<proteinExistence type="inferred from homology"/>
<dbReference type="PANTHER" id="PTHR12919:SF20">
    <property type="entry name" value="SMALL RIBOSOMAL SUBUNIT PROTEIN BS16M"/>
    <property type="match status" value="1"/>
</dbReference>
<evidence type="ECO:0000256" key="3">
    <source>
        <dbReference type="HAMAP-Rule" id="MF_00385"/>
    </source>
</evidence>
<feature type="region of interest" description="Disordered" evidence="4">
    <location>
        <begin position="84"/>
        <end position="174"/>
    </location>
</feature>
<dbReference type="NCBIfam" id="TIGR00002">
    <property type="entry name" value="S16"/>
    <property type="match status" value="1"/>
</dbReference>
<gene>
    <name evidence="3 5" type="primary">rpsP</name>
    <name evidence="5" type="ORF">COU09_02475</name>
</gene>
<dbReference type="InterPro" id="IPR000307">
    <property type="entry name" value="Ribosomal_bS16"/>
</dbReference>
<comment type="caution">
    <text evidence="5">The sequence shown here is derived from an EMBL/GenBank/DDBJ whole genome shotgun (WGS) entry which is preliminary data.</text>
</comment>
<evidence type="ECO:0000256" key="1">
    <source>
        <dbReference type="ARBA" id="ARBA00022980"/>
    </source>
</evidence>
<evidence type="ECO:0000313" key="6">
    <source>
        <dbReference type="Proteomes" id="UP000229615"/>
    </source>
</evidence>
<dbReference type="SUPFAM" id="SSF54565">
    <property type="entry name" value="Ribosomal protein S16"/>
    <property type="match status" value="1"/>
</dbReference>
<dbReference type="GO" id="GO:0006412">
    <property type="term" value="P:translation"/>
    <property type="evidence" value="ECO:0007669"/>
    <property type="project" value="UniProtKB-UniRule"/>
</dbReference>
<sequence length="174" mass="19034">MLTIKFRRVGKRHQPTYRLVVSERGSKLQGRHREDLGWYHPHLKTSGLKDDRIKYWLSVGAKPTSTIHNLLINKGLIDGKKIAVHSQSKKEPVVEAPAETVETPAAEATKGEAPVESAPEVVEATPQVKEGAPVESAPEVKEEVPAEGAEPEVKTEEPASNEVAEGKPAEEPKE</sequence>
<keyword evidence="2 3" id="KW-0687">Ribonucleoprotein</keyword>
<feature type="compositionally biased region" description="Low complexity" evidence="4">
    <location>
        <begin position="94"/>
        <end position="126"/>
    </location>
</feature>
<dbReference type="AlphaFoldDB" id="A0A2H0UPT2"/>
<feature type="compositionally biased region" description="Basic and acidic residues" evidence="4">
    <location>
        <begin position="164"/>
        <end position="174"/>
    </location>
</feature>
<dbReference type="Gene3D" id="3.30.1320.10">
    <property type="match status" value="1"/>
</dbReference>
<evidence type="ECO:0000313" key="5">
    <source>
        <dbReference type="EMBL" id="PIR88417.1"/>
    </source>
</evidence>
<evidence type="ECO:0000256" key="4">
    <source>
        <dbReference type="SAM" id="MobiDB-lite"/>
    </source>
</evidence>
<dbReference type="HAMAP" id="MF_00385">
    <property type="entry name" value="Ribosomal_bS16"/>
    <property type="match status" value="1"/>
</dbReference>
<reference evidence="6" key="1">
    <citation type="submission" date="2017-09" db="EMBL/GenBank/DDBJ databases">
        <title>Depth-based differentiation of microbial function through sediment-hosted aquifers and enrichment of novel symbionts in the deep terrestrial subsurface.</title>
        <authorList>
            <person name="Probst A.J."/>
            <person name="Ladd B."/>
            <person name="Jarett J.K."/>
            <person name="Geller-Mcgrath D.E."/>
            <person name="Sieber C.M.K."/>
            <person name="Emerson J.B."/>
            <person name="Anantharaman K."/>
            <person name="Thomas B.C."/>
            <person name="Malmstrom R."/>
            <person name="Stieglmeier M."/>
            <person name="Klingl A."/>
            <person name="Woyke T."/>
            <person name="Ryan C.M."/>
            <person name="Banfield J.F."/>
        </authorList>
    </citation>
    <scope>NUCLEOTIDE SEQUENCE [LARGE SCALE GENOMIC DNA]</scope>
</reference>
<dbReference type="Pfam" id="PF00886">
    <property type="entry name" value="Ribosomal_S16"/>
    <property type="match status" value="1"/>
</dbReference>
<dbReference type="GO" id="GO:0015935">
    <property type="term" value="C:small ribosomal subunit"/>
    <property type="evidence" value="ECO:0007669"/>
    <property type="project" value="TreeGrafter"/>
</dbReference>
<keyword evidence="1 3" id="KW-0689">Ribosomal protein</keyword>
<comment type="similarity">
    <text evidence="3">Belongs to the bacterial ribosomal protein bS16 family.</text>
</comment>
<protein>
    <recommendedName>
        <fullName evidence="3">Small ribosomal subunit protein bS16</fullName>
    </recommendedName>
</protein>
<organism evidence="5 6">
    <name type="scientific">Candidatus Harrisonbacteria bacterium CG10_big_fil_rev_8_21_14_0_10_44_23</name>
    <dbReference type="NCBI Taxonomy" id="1974585"/>
    <lineage>
        <taxon>Bacteria</taxon>
        <taxon>Candidatus Harrisoniibacteriota</taxon>
    </lineage>
</organism>
<evidence type="ECO:0000256" key="2">
    <source>
        <dbReference type="ARBA" id="ARBA00023274"/>
    </source>
</evidence>
<name>A0A2H0UPT2_9BACT</name>
<dbReference type="InterPro" id="IPR023803">
    <property type="entry name" value="Ribosomal_bS16_dom_sf"/>
</dbReference>
<dbReference type="GO" id="GO:0003735">
    <property type="term" value="F:structural constituent of ribosome"/>
    <property type="evidence" value="ECO:0007669"/>
    <property type="project" value="InterPro"/>
</dbReference>
<dbReference type="Proteomes" id="UP000229615">
    <property type="component" value="Unassembled WGS sequence"/>
</dbReference>
<dbReference type="GO" id="GO:0005737">
    <property type="term" value="C:cytoplasm"/>
    <property type="evidence" value="ECO:0007669"/>
    <property type="project" value="UniProtKB-ARBA"/>
</dbReference>
<dbReference type="EMBL" id="PFBB01000025">
    <property type="protein sequence ID" value="PIR88417.1"/>
    <property type="molecule type" value="Genomic_DNA"/>
</dbReference>
<dbReference type="PANTHER" id="PTHR12919">
    <property type="entry name" value="30S RIBOSOMAL PROTEIN S16"/>
    <property type="match status" value="1"/>
</dbReference>